<sequence>MVQHLVSRAEAARILGVSDAAVGRIRAGSYPDGELAERYRLLVAVVERAARSPEATAICRACPREDCAGCRIAELNV</sequence>
<dbReference type="AlphaFoldDB" id="A0A4R3JTP3"/>
<dbReference type="Proteomes" id="UP000295135">
    <property type="component" value="Unassembled WGS sequence"/>
</dbReference>
<gene>
    <name evidence="1" type="ORF">EDC61_11942</name>
</gene>
<reference evidence="1 2" key="1">
    <citation type="submission" date="2019-03" db="EMBL/GenBank/DDBJ databases">
        <title>Genomic Encyclopedia of Type Strains, Phase IV (KMG-IV): sequencing the most valuable type-strain genomes for metagenomic binning, comparative biology and taxonomic classification.</title>
        <authorList>
            <person name="Goeker M."/>
        </authorList>
    </citation>
    <scope>NUCLEOTIDE SEQUENCE [LARGE SCALE GENOMIC DNA]</scope>
    <source>
        <strain evidence="1 2">DSM 103923</strain>
    </source>
</reference>
<dbReference type="RefSeq" id="WP_197721802.1">
    <property type="nucleotide sequence ID" value="NZ_AP018721.1"/>
</dbReference>
<name>A0A4R3JTP3_9PROT</name>
<protein>
    <submittedName>
        <fullName evidence="1">Uncharacterized protein</fullName>
    </submittedName>
</protein>
<evidence type="ECO:0000313" key="1">
    <source>
        <dbReference type="EMBL" id="TCS69742.1"/>
    </source>
</evidence>
<proteinExistence type="predicted"/>
<comment type="caution">
    <text evidence="1">The sequence shown here is derived from an EMBL/GenBank/DDBJ whole genome shotgun (WGS) entry which is preliminary data.</text>
</comment>
<organism evidence="1 2">
    <name type="scientific">Sulfuritortus calidifontis</name>
    <dbReference type="NCBI Taxonomy" id="1914471"/>
    <lineage>
        <taxon>Bacteria</taxon>
        <taxon>Pseudomonadati</taxon>
        <taxon>Pseudomonadota</taxon>
        <taxon>Betaproteobacteria</taxon>
        <taxon>Nitrosomonadales</taxon>
        <taxon>Thiobacillaceae</taxon>
        <taxon>Sulfuritortus</taxon>
    </lineage>
</organism>
<evidence type="ECO:0000313" key="2">
    <source>
        <dbReference type="Proteomes" id="UP000295135"/>
    </source>
</evidence>
<accession>A0A4R3JTP3</accession>
<keyword evidence="2" id="KW-1185">Reference proteome</keyword>
<dbReference type="EMBL" id="SLZY01000019">
    <property type="protein sequence ID" value="TCS69742.1"/>
    <property type="molecule type" value="Genomic_DNA"/>
</dbReference>